<dbReference type="EMBL" id="UINC01055255">
    <property type="protein sequence ID" value="SVB73910.1"/>
    <property type="molecule type" value="Genomic_DNA"/>
</dbReference>
<sequence>NKRLLAFSGDIDFEYDWDFNGFSRKGS</sequence>
<protein>
    <submittedName>
        <fullName evidence="1">Uncharacterized protein</fullName>
    </submittedName>
</protein>
<accession>A0A382GFB2</accession>
<feature type="non-terminal residue" evidence="1">
    <location>
        <position position="1"/>
    </location>
</feature>
<evidence type="ECO:0000313" key="1">
    <source>
        <dbReference type="EMBL" id="SVB73910.1"/>
    </source>
</evidence>
<organism evidence="1">
    <name type="scientific">marine metagenome</name>
    <dbReference type="NCBI Taxonomy" id="408172"/>
    <lineage>
        <taxon>unclassified sequences</taxon>
        <taxon>metagenomes</taxon>
        <taxon>ecological metagenomes</taxon>
    </lineage>
</organism>
<gene>
    <name evidence="1" type="ORF">METZ01_LOCUS226764</name>
</gene>
<name>A0A382GFB2_9ZZZZ</name>
<proteinExistence type="predicted"/>
<reference evidence="1" key="1">
    <citation type="submission" date="2018-05" db="EMBL/GenBank/DDBJ databases">
        <authorList>
            <person name="Lanie J.A."/>
            <person name="Ng W.-L."/>
            <person name="Kazmierczak K.M."/>
            <person name="Andrzejewski T.M."/>
            <person name="Davidsen T.M."/>
            <person name="Wayne K.J."/>
            <person name="Tettelin H."/>
            <person name="Glass J.I."/>
            <person name="Rusch D."/>
            <person name="Podicherti R."/>
            <person name="Tsui H.-C.T."/>
            <person name="Winkler M.E."/>
        </authorList>
    </citation>
    <scope>NUCLEOTIDE SEQUENCE</scope>
</reference>
<dbReference type="AlphaFoldDB" id="A0A382GFB2"/>